<dbReference type="EMBL" id="RYZI01000360">
    <property type="protein sequence ID" value="RWA06176.1"/>
    <property type="molecule type" value="Genomic_DNA"/>
</dbReference>
<evidence type="ECO:0000256" key="1">
    <source>
        <dbReference type="SAM" id="MobiDB-lite"/>
    </source>
</evidence>
<reference evidence="2 3" key="1">
    <citation type="submission" date="2018-12" db="EMBL/GenBank/DDBJ databases">
        <title>Draft genome sequence of Xylaria grammica IHI A82.</title>
        <authorList>
            <person name="Buettner E."/>
            <person name="Kellner H."/>
        </authorList>
    </citation>
    <scope>NUCLEOTIDE SEQUENCE [LARGE SCALE GENOMIC DNA]</scope>
    <source>
        <strain evidence="2 3">IHI A82</strain>
    </source>
</reference>
<proteinExistence type="predicted"/>
<keyword evidence="3" id="KW-1185">Reference proteome</keyword>
<accession>A0A439CVI6</accession>
<dbReference type="AlphaFoldDB" id="A0A439CVI6"/>
<gene>
    <name evidence="2" type="ORF">EKO27_g8929</name>
</gene>
<name>A0A439CVI6_9PEZI</name>
<comment type="caution">
    <text evidence="2">The sequence shown here is derived from an EMBL/GenBank/DDBJ whole genome shotgun (WGS) entry which is preliminary data.</text>
</comment>
<feature type="region of interest" description="Disordered" evidence="1">
    <location>
        <begin position="229"/>
        <end position="258"/>
    </location>
</feature>
<dbReference type="Proteomes" id="UP000286045">
    <property type="component" value="Unassembled WGS sequence"/>
</dbReference>
<evidence type="ECO:0000313" key="3">
    <source>
        <dbReference type="Proteomes" id="UP000286045"/>
    </source>
</evidence>
<evidence type="ECO:0000313" key="2">
    <source>
        <dbReference type="EMBL" id="RWA06176.1"/>
    </source>
</evidence>
<sequence>MGPTNPIFVVGMVRGRRHILASFLATAYPERRVLQVTNRILTYLSCSRRYLDLELAWAETAPDHEWGWDAHEKECSQCKEEPDRIPEACEKGWNRLVPMFPVAATCLFLGMVSANWNSWFLRTVDVIERTWTPQPGDRYMWEPGCTVIDVCEGSYAFVLPAEKMCSWGKDQPYPARQLISGHRWLRAFGLHEDRYTDVVWNYETCWEARVMLKEALQEVLPSLLWDGKRNSEEERDESENEDENEAEAPASRKRAREPDSFDENLLMRSILSGSPPDARAHGRGRIADLVPNKFRALSGGQVVELAQGVVAHNAKFSGVEPEHVARILDVTGGLGELIIWDNPTVRWEEVAGVADGRIAKFTSRAGFLAPWQKWITGMREFMMTLASPPLRPTHAPTRRRSRRTWPACVGRDRPLATLSLEDLDLRTLVMLLHTKHSSDVIDSFGPRDPNRIFAELVALPLHEAWAPLAEFYTSVARFEEFMSHGQATAPQMLTDRWPLAFALMMGTGNGKSEYAVSSPIASEAFKFAQAEKNWGGRIKVNKPLRIRGFDPVLPGEHTLVLLREPNLGRLR</sequence>
<organism evidence="2 3">
    <name type="scientific">Xylaria grammica</name>
    <dbReference type="NCBI Taxonomy" id="363999"/>
    <lineage>
        <taxon>Eukaryota</taxon>
        <taxon>Fungi</taxon>
        <taxon>Dikarya</taxon>
        <taxon>Ascomycota</taxon>
        <taxon>Pezizomycotina</taxon>
        <taxon>Sordariomycetes</taxon>
        <taxon>Xylariomycetidae</taxon>
        <taxon>Xylariales</taxon>
        <taxon>Xylariaceae</taxon>
        <taxon>Xylaria</taxon>
    </lineage>
</organism>
<protein>
    <submittedName>
        <fullName evidence="2">Uncharacterized protein</fullName>
    </submittedName>
</protein>
<feature type="compositionally biased region" description="Acidic residues" evidence="1">
    <location>
        <begin position="233"/>
        <end position="246"/>
    </location>
</feature>